<evidence type="ECO:0000256" key="4">
    <source>
        <dbReference type="ARBA" id="ARBA00023163"/>
    </source>
</evidence>
<dbReference type="PANTHER" id="PTHR30126:SF40">
    <property type="entry name" value="HTH-TYPE TRANSCRIPTIONAL REGULATOR GLTR"/>
    <property type="match status" value="1"/>
</dbReference>
<name>A0A3N0IUS5_9ACTN</name>
<dbReference type="PANTHER" id="PTHR30126">
    <property type="entry name" value="HTH-TYPE TRANSCRIPTIONAL REGULATOR"/>
    <property type="match status" value="1"/>
</dbReference>
<evidence type="ECO:0000313" key="9">
    <source>
        <dbReference type="Proteomes" id="UP000270112"/>
    </source>
</evidence>
<dbReference type="GO" id="GO:0000976">
    <property type="term" value="F:transcription cis-regulatory region binding"/>
    <property type="evidence" value="ECO:0007669"/>
    <property type="project" value="TreeGrafter"/>
</dbReference>
<dbReference type="SUPFAM" id="SSF46785">
    <property type="entry name" value="Winged helix' DNA-binding domain"/>
    <property type="match status" value="1"/>
</dbReference>
<evidence type="ECO:0000313" key="8">
    <source>
        <dbReference type="Proteomes" id="UP000253817"/>
    </source>
</evidence>
<dbReference type="Proteomes" id="UP000270112">
    <property type="component" value="Unassembled WGS sequence"/>
</dbReference>
<dbReference type="FunFam" id="1.10.10.10:FF:000001">
    <property type="entry name" value="LysR family transcriptional regulator"/>
    <property type="match status" value="1"/>
</dbReference>
<keyword evidence="4" id="KW-0804">Transcription</keyword>
<reference evidence="9" key="2">
    <citation type="submission" date="2018-05" db="EMBL/GenBank/DDBJ databases">
        <title>Genome Sequencing of selected type strains of the family Eggerthellaceae.</title>
        <authorList>
            <person name="Danylec N."/>
            <person name="Stoll D.A."/>
            <person name="Doetsch A."/>
            <person name="Huch M."/>
        </authorList>
    </citation>
    <scope>NUCLEOTIDE SEQUENCE [LARGE SCALE GENOMIC DNA]</scope>
    <source>
        <strain evidence="9">DSM 16107</strain>
    </source>
</reference>
<dbReference type="InterPro" id="IPR036390">
    <property type="entry name" value="WH_DNA-bd_sf"/>
</dbReference>
<reference evidence="7" key="3">
    <citation type="journal article" date="2019" name="Microbiol. Resour. Announc.">
        <title>Draft Genome Sequences of Type Strains of Gordonibacter faecihominis, Paraeggerthella hongkongensis, Parvibacter caecicola,Slackia equolifaciens, Slackia faecicanis, and Slackia isoflavoniconvertens.</title>
        <authorList>
            <person name="Danylec N."/>
            <person name="Stoll D.A."/>
            <person name="Dotsch A."/>
            <person name="Huch M."/>
        </authorList>
    </citation>
    <scope>NUCLEOTIDE SEQUENCE</scope>
    <source>
        <strain evidence="7">DSM 16107</strain>
    </source>
</reference>
<evidence type="ECO:0000256" key="2">
    <source>
        <dbReference type="ARBA" id="ARBA00023015"/>
    </source>
</evidence>
<dbReference type="PROSITE" id="PS50931">
    <property type="entry name" value="HTH_LYSR"/>
    <property type="match status" value="1"/>
</dbReference>
<organism evidence="7 9">
    <name type="scientific">Eggerthella sinensis</name>
    <dbReference type="NCBI Taxonomy" id="242230"/>
    <lineage>
        <taxon>Bacteria</taxon>
        <taxon>Bacillati</taxon>
        <taxon>Actinomycetota</taxon>
        <taxon>Coriobacteriia</taxon>
        <taxon>Eggerthellales</taxon>
        <taxon>Eggerthellaceae</taxon>
        <taxon>Eggerthella</taxon>
    </lineage>
</organism>
<comment type="similarity">
    <text evidence="1">Belongs to the LysR transcriptional regulatory family.</text>
</comment>
<keyword evidence="8" id="KW-1185">Reference proteome</keyword>
<evidence type="ECO:0000259" key="5">
    <source>
        <dbReference type="PROSITE" id="PS50931"/>
    </source>
</evidence>
<feature type="domain" description="HTH lysR-type" evidence="5">
    <location>
        <begin position="6"/>
        <end position="63"/>
    </location>
</feature>
<keyword evidence="3" id="KW-0238">DNA-binding</keyword>
<evidence type="ECO:0000313" key="6">
    <source>
        <dbReference type="EMBL" id="RDB71905.1"/>
    </source>
</evidence>
<comment type="caution">
    <text evidence="7">The sequence shown here is derived from an EMBL/GenBank/DDBJ whole genome shotgun (WGS) entry which is preliminary data.</text>
</comment>
<reference evidence="6 8" key="1">
    <citation type="journal article" date="2018" name="Elife">
        <title>Discovery and characterization of a prevalent human gut bacterial enzyme sufficient for the inactivation of a family of plant toxins.</title>
        <authorList>
            <person name="Koppel N."/>
            <person name="Bisanz J.E."/>
            <person name="Pandelia M.E."/>
            <person name="Turnbaugh P.J."/>
            <person name="Balskus E.P."/>
        </authorList>
    </citation>
    <scope>NUCLEOTIDE SEQUENCE [LARGE SCALE GENOMIC DNA]</scope>
    <source>
        <strain evidence="6 8">DSM 16107</strain>
    </source>
</reference>
<protein>
    <recommendedName>
        <fullName evidence="5">HTH lysR-type domain-containing protein</fullName>
    </recommendedName>
</protein>
<dbReference type="GO" id="GO:0003700">
    <property type="term" value="F:DNA-binding transcription factor activity"/>
    <property type="evidence" value="ECO:0007669"/>
    <property type="project" value="InterPro"/>
</dbReference>
<dbReference type="EMBL" id="PPTT01000001">
    <property type="protein sequence ID" value="RDB71905.1"/>
    <property type="molecule type" value="Genomic_DNA"/>
</dbReference>
<accession>A0A3N0IUS5</accession>
<dbReference type="Pfam" id="PF00126">
    <property type="entry name" value="HTH_1"/>
    <property type="match status" value="1"/>
</dbReference>
<evidence type="ECO:0000256" key="3">
    <source>
        <dbReference type="ARBA" id="ARBA00023125"/>
    </source>
</evidence>
<gene>
    <name evidence="6" type="ORF">C1876_00970</name>
    <name evidence="7" type="ORF">DMP09_13130</name>
</gene>
<proteinExistence type="inferred from homology"/>
<keyword evidence="2" id="KW-0805">Transcription regulation</keyword>
<dbReference type="InterPro" id="IPR000847">
    <property type="entry name" value="LysR_HTH_N"/>
</dbReference>
<dbReference type="AlphaFoldDB" id="A0A3N0IUS5"/>
<dbReference type="Gene3D" id="1.10.10.10">
    <property type="entry name" value="Winged helix-like DNA-binding domain superfamily/Winged helix DNA-binding domain"/>
    <property type="match status" value="1"/>
</dbReference>
<dbReference type="Proteomes" id="UP000253817">
    <property type="component" value="Unassembled WGS sequence"/>
</dbReference>
<dbReference type="InterPro" id="IPR036388">
    <property type="entry name" value="WH-like_DNA-bd_sf"/>
</dbReference>
<dbReference type="EMBL" id="QICC01000067">
    <property type="protein sequence ID" value="RNM40713.1"/>
    <property type="molecule type" value="Genomic_DNA"/>
</dbReference>
<dbReference type="PRINTS" id="PR00039">
    <property type="entry name" value="HTHLYSR"/>
</dbReference>
<evidence type="ECO:0000256" key="1">
    <source>
        <dbReference type="ARBA" id="ARBA00009437"/>
    </source>
</evidence>
<evidence type="ECO:0000313" key="7">
    <source>
        <dbReference type="EMBL" id="RNM40713.1"/>
    </source>
</evidence>
<sequence>MGAGDMNDKQLRGFVRIVESGSFTSAADELYITQSALSQQIKLLEKDLGFALFDHRTHKATLTVAGRAFVPRAQQLLALYGRAIDEGVFLQRSTQEQRRPLVVGCLDEQFLNIWMDLHSIMNAAHAEYESLSVRYDSRDELIRALLSGACQLSIQMESREYERAGLLFVPFTTIHETALFVGQPAVDGERTCTVEELSQYAVAFHNKRGHCLYEDALRHHLAAAYPTTCQLEPEDFGRAIDKGSVALLIPSLQLPERAAAYAVTLAWDAGIRLGMVMPPEPSEVARAYAGDIQDYFAQHPSLWR</sequence>